<feature type="domain" description="Kinesin motor" evidence="7">
    <location>
        <begin position="35"/>
        <end position="371"/>
    </location>
</feature>
<comment type="similarity">
    <text evidence="5 6">Belongs to the TRAFAC class myosin-kinesin ATPase superfamily. Kinesin family.</text>
</comment>
<keyword evidence="2 5" id="KW-0067">ATP-binding</keyword>
<evidence type="ECO:0000313" key="8">
    <source>
        <dbReference type="EMBL" id="CAE0138710.1"/>
    </source>
</evidence>
<evidence type="ECO:0000256" key="6">
    <source>
        <dbReference type="RuleBase" id="RU000394"/>
    </source>
</evidence>
<dbReference type="GO" id="GO:0005874">
    <property type="term" value="C:microtubule"/>
    <property type="evidence" value="ECO:0007669"/>
    <property type="project" value="UniProtKB-KW"/>
</dbReference>
<dbReference type="Pfam" id="PF00225">
    <property type="entry name" value="Kinesin"/>
    <property type="match status" value="1"/>
</dbReference>
<organism evidence="8">
    <name type="scientific">Haptolina ericina</name>
    <dbReference type="NCBI Taxonomy" id="156174"/>
    <lineage>
        <taxon>Eukaryota</taxon>
        <taxon>Haptista</taxon>
        <taxon>Haptophyta</taxon>
        <taxon>Prymnesiophyceae</taxon>
        <taxon>Prymnesiales</taxon>
        <taxon>Prymnesiaceae</taxon>
        <taxon>Haptolina</taxon>
    </lineage>
</organism>
<sequence>MLNQQWGETSDSASAVSAALTRSSSPLGQQSVAVPLAVVVRIRPLSPSEIDIGQRNVWSHSESQIWQSSPSDGRTFAPSQAYDVDHVFGTDSRTYELYEKVLEAHVACTLLGFNSTVLCYGQTSSGKTTTIRGGGGTDGVISLSTRQLLEAITAKGSLKLRMSYLEIYNETVQDLISGRSGLTIFERKGGGVVVQDLSEVEIADWSSADTFLSKGDARKHVGQTVHNDKSSRAHTVFRLMVTSDATDEDTRGAEEGTSFSSELNVVDLAGSERTSPHLRGGLASNTRASEGSYINKSLLVLSTVIHKLSEPQSRANSVAHIPYRSSKITRILQNSLGGNAFSTLICNVTPASSQADETHNTLRFATRARRVRTQPVRQEQIAPAKLIKKYEAEIVQLKLELAMAHKAVSTPPCLSTATISRSASISRSTSNNSLAQNEILGGCDQGTQTLPTCSAASLQGTDPIGCSLHGFVDKGFSCCEGVESLQREEILNPRPDAKQLQRQPESLPFAQERFESQQLRIYQLEKENARFVQRLASAQDQSTHPVHPGDSRKWRHRYMVELLRRLSAERRHSITSSQTQRIHGAQEFGDLIPELDQLHMSRNQQFRRLHYLNLEVSSQIPMGGQDVTRIRDVIPPRNIRVAPA</sequence>
<gene>
    <name evidence="8" type="ORF">HERI1096_LOCUS32386</name>
</gene>
<evidence type="ECO:0000256" key="3">
    <source>
        <dbReference type="ARBA" id="ARBA00023054"/>
    </source>
</evidence>
<evidence type="ECO:0000256" key="2">
    <source>
        <dbReference type="ARBA" id="ARBA00022840"/>
    </source>
</evidence>
<dbReference type="PANTHER" id="PTHR47968">
    <property type="entry name" value="CENTROMERE PROTEIN E"/>
    <property type="match status" value="1"/>
</dbReference>
<dbReference type="InterPro" id="IPR027640">
    <property type="entry name" value="Kinesin-like_fam"/>
</dbReference>
<dbReference type="GO" id="GO:0007018">
    <property type="term" value="P:microtubule-based movement"/>
    <property type="evidence" value="ECO:0007669"/>
    <property type="project" value="InterPro"/>
</dbReference>
<dbReference type="SUPFAM" id="SSF52540">
    <property type="entry name" value="P-loop containing nucleoside triphosphate hydrolases"/>
    <property type="match status" value="1"/>
</dbReference>
<dbReference type="PROSITE" id="PS00411">
    <property type="entry name" value="KINESIN_MOTOR_1"/>
    <property type="match status" value="1"/>
</dbReference>
<evidence type="ECO:0000259" key="7">
    <source>
        <dbReference type="PROSITE" id="PS50067"/>
    </source>
</evidence>
<dbReference type="InterPro" id="IPR036961">
    <property type="entry name" value="Kinesin_motor_dom_sf"/>
</dbReference>
<dbReference type="GO" id="GO:0008017">
    <property type="term" value="F:microtubule binding"/>
    <property type="evidence" value="ECO:0007669"/>
    <property type="project" value="InterPro"/>
</dbReference>
<proteinExistence type="inferred from homology"/>
<keyword evidence="3" id="KW-0175">Coiled coil</keyword>
<dbReference type="PROSITE" id="PS50067">
    <property type="entry name" value="KINESIN_MOTOR_2"/>
    <property type="match status" value="1"/>
</dbReference>
<dbReference type="InterPro" id="IPR019821">
    <property type="entry name" value="Kinesin_motor_CS"/>
</dbReference>
<dbReference type="InterPro" id="IPR027417">
    <property type="entry name" value="P-loop_NTPase"/>
</dbReference>
<dbReference type="GO" id="GO:0005524">
    <property type="term" value="F:ATP binding"/>
    <property type="evidence" value="ECO:0007669"/>
    <property type="project" value="UniProtKB-UniRule"/>
</dbReference>
<dbReference type="PRINTS" id="PR00380">
    <property type="entry name" value="KINESINHEAVY"/>
</dbReference>
<keyword evidence="4 5" id="KW-0505">Motor protein</keyword>
<reference evidence="8" key="1">
    <citation type="submission" date="2021-01" db="EMBL/GenBank/DDBJ databases">
        <authorList>
            <person name="Corre E."/>
            <person name="Pelletier E."/>
            <person name="Niang G."/>
            <person name="Scheremetjew M."/>
            <person name="Finn R."/>
            <person name="Kale V."/>
            <person name="Holt S."/>
            <person name="Cochrane G."/>
            <person name="Meng A."/>
            <person name="Brown T."/>
            <person name="Cohen L."/>
        </authorList>
    </citation>
    <scope>NUCLEOTIDE SEQUENCE</scope>
    <source>
        <strain evidence="8">CCMP281</strain>
    </source>
</reference>
<feature type="binding site" evidence="5">
    <location>
        <begin position="121"/>
        <end position="128"/>
    </location>
    <ligand>
        <name>ATP</name>
        <dbReference type="ChEBI" id="CHEBI:30616"/>
    </ligand>
</feature>
<dbReference type="GO" id="GO:0003777">
    <property type="term" value="F:microtubule motor activity"/>
    <property type="evidence" value="ECO:0007669"/>
    <property type="project" value="InterPro"/>
</dbReference>
<dbReference type="InterPro" id="IPR001752">
    <property type="entry name" value="Kinesin_motor_dom"/>
</dbReference>
<dbReference type="EMBL" id="HBHX01058676">
    <property type="protein sequence ID" value="CAE0138710.1"/>
    <property type="molecule type" value="Transcribed_RNA"/>
</dbReference>
<accession>A0A7S3FCW4</accession>
<evidence type="ECO:0000256" key="1">
    <source>
        <dbReference type="ARBA" id="ARBA00022741"/>
    </source>
</evidence>
<dbReference type="PANTHER" id="PTHR47968:SF75">
    <property type="entry name" value="CENTROMERE-ASSOCIATED PROTEIN E"/>
    <property type="match status" value="1"/>
</dbReference>
<evidence type="ECO:0000256" key="4">
    <source>
        <dbReference type="ARBA" id="ARBA00023175"/>
    </source>
</evidence>
<dbReference type="Gene3D" id="3.40.850.10">
    <property type="entry name" value="Kinesin motor domain"/>
    <property type="match status" value="1"/>
</dbReference>
<evidence type="ECO:0000256" key="5">
    <source>
        <dbReference type="PROSITE-ProRule" id="PRU00283"/>
    </source>
</evidence>
<dbReference type="SMART" id="SM00129">
    <property type="entry name" value="KISc"/>
    <property type="match status" value="1"/>
</dbReference>
<keyword evidence="1 5" id="KW-0547">Nucleotide-binding</keyword>
<keyword evidence="6" id="KW-0493">Microtubule</keyword>
<protein>
    <recommendedName>
        <fullName evidence="6">Kinesin-like protein</fullName>
    </recommendedName>
</protein>
<name>A0A7S3FCW4_9EUKA</name>
<dbReference type="AlphaFoldDB" id="A0A7S3FCW4"/>